<evidence type="ECO:0000256" key="6">
    <source>
        <dbReference type="SAM" id="Phobius"/>
    </source>
</evidence>
<protein>
    <submittedName>
        <fullName evidence="9">Integral membrane protein</fullName>
    </submittedName>
</protein>
<gene>
    <name evidence="8" type="ORF">B0G92_2638</name>
    <name evidence="9" type="ORF">CLV50_2648</name>
</gene>
<keyword evidence="5 6" id="KW-0472">Membrane</keyword>
<dbReference type="GO" id="GO:0005886">
    <property type="term" value="C:plasma membrane"/>
    <property type="evidence" value="ECO:0007669"/>
    <property type="project" value="UniProtKB-SubCell"/>
</dbReference>
<dbReference type="PANTHER" id="PTHR40077">
    <property type="entry name" value="MEMBRANE PROTEIN-RELATED"/>
    <property type="match status" value="1"/>
</dbReference>
<evidence type="ECO:0000256" key="3">
    <source>
        <dbReference type="ARBA" id="ARBA00022692"/>
    </source>
</evidence>
<keyword evidence="2" id="KW-1003">Cell membrane</keyword>
<feature type="domain" description="DUF3817" evidence="7">
    <location>
        <begin position="2"/>
        <end position="90"/>
    </location>
</feature>
<evidence type="ECO:0000256" key="2">
    <source>
        <dbReference type="ARBA" id="ARBA00022475"/>
    </source>
</evidence>
<evidence type="ECO:0000313" key="8">
    <source>
        <dbReference type="EMBL" id="PKW20495.1"/>
    </source>
</evidence>
<comment type="caution">
    <text evidence="9">The sequence shown here is derived from an EMBL/GenBank/DDBJ whole genome shotgun (WGS) entry which is preliminary data.</text>
</comment>
<feature type="transmembrane region" description="Helical" evidence="6">
    <location>
        <begin position="7"/>
        <end position="25"/>
    </location>
</feature>
<dbReference type="Proteomes" id="UP000233767">
    <property type="component" value="Unassembled WGS sequence"/>
</dbReference>
<dbReference type="PANTHER" id="PTHR40077:SF1">
    <property type="entry name" value="MEMBRANE PROTEIN"/>
    <property type="match status" value="1"/>
</dbReference>
<evidence type="ECO:0000313" key="9">
    <source>
        <dbReference type="EMBL" id="RLJ23938.1"/>
    </source>
</evidence>
<dbReference type="EMBL" id="RCCB01000013">
    <property type="protein sequence ID" value="RLJ23938.1"/>
    <property type="molecule type" value="Genomic_DNA"/>
</dbReference>
<reference evidence="8 10" key="1">
    <citation type="submission" date="2017-12" db="EMBL/GenBank/DDBJ databases">
        <title>Genomic Encyclopedia of Type Strains, Phase III (KMG-III): the genomes of soil and plant-associated and newly described type strains.</title>
        <authorList>
            <person name="Whitman W."/>
        </authorList>
    </citation>
    <scope>NUCLEOTIDE SEQUENCE [LARGE SCALE GENOMIC DNA]</scope>
    <source>
        <strain evidence="8 10">IP-10</strain>
    </source>
</reference>
<evidence type="ECO:0000313" key="11">
    <source>
        <dbReference type="Proteomes" id="UP000275027"/>
    </source>
</evidence>
<evidence type="ECO:0000256" key="1">
    <source>
        <dbReference type="ARBA" id="ARBA00004651"/>
    </source>
</evidence>
<keyword evidence="4 6" id="KW-1133">Transmembrane helix</keyword>
<feature type="transmembrane region" description="Helical" evidence="6">
    <location>
        <begin position="70"/>
        <end position="86"/>
    </location>
</feature>
<comment type="subcellular location">
    <subcellularLocation>
        <location evidence="1">Cell membrane</location>
        <topology evidence="1">Multi-pass membrane protein</topology>
    </subcellularLocation>
</comment>
<dbReference type="EMBL" id="PJND01000009">
    <property type="protein sequence ID" value="PKW20495.1"/>
    <property type="molecule type" value="Genomic_DNA"/>
</dbReference>
<feature type="transmembrane region" description="Helical" evidence="6">
    <location>
        <begin position="37"/>
        <end position="58"/>
    </location>
</feature>
<keyword evidence="3 6" id="KW-0812">Transmembrane</keyword>
<dbReference type="NCBIfam" id="TIGR03954">
    <property type="entry name" value="integ_memb_HG"/>
    <property type="match status" value="1"/>
</dbReference>
<evidence type="ECO:0000256" key="4">
    <source>
        <dbReference type="ARBA" id="ARBA00022989"/>
    </source>
</evidence>
<reference evidence="9 11" key="2">
    <citation type="submission" date="2018-10" db="EMBL/GenBank/DDBJ databases">
        <title>Genomic Encyclopedia of Archaeal and Bacterial Type Strains, Phase II (KMG-II): from individual species to whole genera.</title>
        <authorList>
            <person name="Goeker M."/>
        </authorList>
    </citation>
    <scope>NUCLEOTIDE SEQUENCE [LARGE SCALE GENOMIC DNA]</scope>
    <source>
        <strain evidence="9 11">DSM 21886</strain>
    </source>
</reference>
<proteinExistence type="predicted"/>
<evidence type="ECO:0000256" key="5">
    <source>
        <dbReference type="ARBA" id="ARBA00023136"/>
    </source>
</evidence>
<name>A0A497U6G9_9FLAO</name>
<keyword evidence="10" id="KW-1185">Reference proteome</keyword>
<dbReference type="AlphaFoldDB" id="A0A497U6G9"/>
<evidence type="ECO:0000313" key="10">
    <source>
        <dbReference type="Proteomes" id="UP000233767"/>
    </source>
</evidence>
<sequence>MLKLFKIVALLEGISYLLLFGNMLILKGSNPELYKTFLFPIGMTHGLLFIAYIILAIMLKIELNWSAKKFALIVLGSIIPLGAFYVEKKYLNAEAN</sequence>
<dbReference type="Proteomes" id="UP000275027">
    <property type="component" value="Unassembled WGS sequence"/>
</dbReference>
<accession>A0A497U6G9</accession>
<evidence type="ECO:0000259" key="7">
    <source>
        <dbReference type="Pfam" id="PF12823"/>
    </source>
</evidence>
<dbReference type="InterPro" id="IPR023845">
    <property type="entry name" value="DUF3817_TM"/>
</dbReference>
<dbReference type="Pfam" id="PF12823">
    <property type="entry name" value="DUF3817"/>
    <property type="match status" value="1"/>
</dbReference>
<organism evidence="9 11">
    <name type="scientific">Flavobacterium lindanitolerans</name>
    <dbReference type="NCBI Taxonomy" id="428988"/>
    <lineage>
        <taxon>Bacteria</taxon>
        <taxon>Pseudomonadati</taxon>
        <taxon>Bacteroidota</taxon>
        <taxon>Flavobacteriia</taxon>
        <taxon>Flavobacteriales</taxon>
        <taxon>Flavobacteriaceae</taxon>
        <taxon>Flavobacterium</taxon>
    </lineage>
</organism>
<dbReference type="RefSeq" id="WP_056073705.1">
    <property type="nucleotide sequence ID" value="NZ_CALHAS010000010.1"/>
</dbReference>